<name>A0A7J5JA41_BACT4</name>
<reference evidence="1 2" key="1">
    <citation type="journal article" date="2019" name="Nat. Med.">
        <title>A library of human gut bacterial isolates paired with longitudinal multiomics data enables mechanistic microbiome research.</title>
        <authorList>
            <person name="Poyet M."/>
            <person name="Groussin M."/>
            <person name="Gibbons S.M."/>
            <person name="Avila-Pacheco J."/>
            <person name="Jiang X."/>
            <person name="Kearney S.M."/>
            <person name="Perrotta A.R."/>
            <person name="Berdy B."/>
            <person name="Zhao S."/>
            <person name="Lieberman T.D."/>
            <person name="Swanson P.K."/>
            <person name="Smith M."/>
            <person name="Roesemann S."/>
            <person name="Alexander J.E."/>
            <person name="Rich S.A."/>
            <person name="Livny J."/>
            <person name="Vlamakis H."/>
            <person name="Clish C."/>
            <person name="Bullock K."/>
            <person name="Deik A."/>
            <person name="Scott J."/>
            <person name="Pierce K.A."/>
            <person name="Xavier R.J."/>
            <person name="Alm E.J."/>
        </authorList>
    </citation>
    <scope>NUCLEOTIDE SEQUENCE [LARGE SCALE GENOMIC DNA]</scope>
    <source>
        <strain evidence="1 2">BIOML-A165</strain>
    </source>
</reference>
<feature type="non-terminal residue" evidence="1">
    <location>
        <position position="61"/>
    </location>
</feature>
<evidence type="ECO:0000313" key="2">
    <source>
        <dbReference type="Proteomes" id="UP000460317"/>
    </source>
</evidence>
<protein>
    <submittedName>
        <fullName evidence="1">Uncharacterized protein</fullName>
    </submittedName>
</protein>
<dbReference type="SUPFAM" id="SSF49452">
    <property type="entry name" value="Starch-binding domain-like"/>
    <property type="match status" value="1"/>
</dbReference>
<dbReference type="EMBL" id="WCSB01000126">
    <property type="protein sequence ID" value="KAB4445284.1"/>
    <property type="molecule type" value="Genomic_DNA"/>
</dbReference>
<accession>A0A7J5JA41</accession>
<comment type="caution">
    <text evidence="1">The sequence shown here is derived from an EMBL/GenBank/DDBJ whole genome shotgun (WGS) entry which is preliminary data.</text>
</comment>
<dbReference type="GO" id="GO:0030246">
    <property type="term" value="F:carbohydrate binding"/>
    <property type="evidence" value="ECO:0007669"/>
    <property type="project" value="InterPro"/>
</dbReference>
<dbReference type="AlphaFoldDB" id="A0A7J5JA41"/>
<proteinExistence type="predicted"/>
<gene>
    <name evidence="1" type="ORF">GAN93_25820</name>
</gene>
<dbReference type="Proteomes" id="UP000460317">
    <property type="component" value="Unassembled WGS sequence"/>
</dbReference>
<organism evidence="1 2">
    <name type="scientific">Bacteroides thetaiotaomicron</name>
    <dbReference type="NCBI Taxonomy" id="818"/>
    <lineage>
        <taxon>Bacteria</taxon>
        <taxon>Pseudomonadati</taxon>
        <taxon>Bacteroidota</taxon>
        <taxon>Bacteroidia</taxon>
        <taxon>Bacteroidales</taxon>
        <taxon>Bacteroidaceae</taxon>
        <taxon>Bacteroides</taxon>
    </lineage>
</organism>
<evidence type="ECO:0000313" key="1">
    <source>
        <dbReference type="EMBL" id="KAB4445284.1"/>
    </source>
</evidence>
<dbReference type="InterPro" id="IPR013784">
    <property type="entry name" value="Carb-bd-like_fold"/>
</dbReference>
<sequence>MKLTFRIEYRTAWGEELGVILDGNNSEPIILRTPNGEHWEGEAEMPDLPACVPVSYRYGVY</sequence>